<sequence length="350" mass="40143">MINCNLTRPEAFPEYFGKLVSLSDLYLSEIFFSVLLPGINGLSKLTSLSLDHCKNLRCLGAELHPSSLEEDPSKRRKKDFEFVVPQIDNELPSWFINQSSTASISIKLDPNWRNRELIGLAMVICLRANFSEDYFSWNIRVRGSKNWETTVKKVFMKNRMSDDHLFLVYAPCEDTLECVKQIEPPSCDAQSFHLPMLMMNVAYYLDHVVFVWTRSSTVANEEVELMRQRISILEQTLETVRCQLNVVEATIIQPRPQQAIDFKWSKLKSTFTKRTHIIPLSQVGVAIFLCTEELGVVVSHWFAEVVLWRVGFDFTLKEVASSSLSSWLTSVAVENTSVNLGHVAFFVRCR</sequence>
<proteinExistence type="predicted"/>
<evidence type="ECO:0000256" key="1">
    <source>
        <dbReference type="ARBA" id="ARBA00022614"/>
    </source>
</evidence>
<keyword evidence="2" id="KW-0677">Repeat</keyword>
<dbReference type="Pfam" id="PF20160">
    <property type="entry name" value="C-JID"/>
    <property type="match status" value="1"/>
</dbReference>
<dbReference type="SUPFAM" id="SSF52058">
    <property type="entry name" value="L domain-like"/>
    <property type="match status" value="1"/>
</dbReference>
<keyword evidence="5" id="KW-1185">Reference proteome</keyword>
<dbReference type="AlphaFoldDB" id="A0A8K0H8K4"/>
<dbReference type="InterPro" id="IPR032675">
    <property type="entry name" value="LRR_dom_sf"/>
</dbReference>
<organism evidence="4 5">
    <name type="scientific">Rhamnella rubrinervis</name>
    <dbReference type="NCBI Taxonomy" id="2594499"/>
    <lineage>
        <taxon>Eukaryota</taxon>
        <taxon>Viridiplantae</taxon>
        <taxon>Streptophyta</taxon>
        <taxon>Embryophyta</taxon>
        <taxon>Tracheophyta</taxon>
        <taxon>Spermatophyta</taxon>
        <taxon>Magnoliopsida</taxon>
        <taxon>eudicotyledons</taxon>
        <taxon>Gunneridae</taxon>
        <taxon>Pentapetalae</taxon>
        <taxon>rosids</taxon>
        <taxon>fabids</taxon>
        <taxon>Rosales</taxon>
        <taxon>Rhamnaceae</taxon>
        <taxon>rhamnoid group</taxon>
        <taxon>Rhamneae</taxon>
        <taxon>Rhamnella</taxon>
    </lineage>
</organism>
<gene>
    <name evidence="4" type="ORF">FNV43_RR08573</name>
</gene>
<keyword evidence="1" id="KW-0433">Leucine-rich repeat</keyword>
<accession>A0A8K0H8K4</accession>
<evidence type="ECO:0000256" key="2">
    <source>
        <dbReference type="ARBA" id="ARBA00022737"/>
    </source>
</evidence>
<dbReference type="Gene3D" id="3.80.10.10">
    <property type="entry name" value="Ribonuclease Inhibitor"/>
    <property type="match status" value="1"/>
</dbReference>
<feature type="domain" description="C-JID" evidence="3">
    <location>
        <begin position="89"/>
        <end position="159"/>
    </location>
</feature>
<dbReference type="Proteomes" id="UP000796880">
    <property type="component" value="Unassembled WGS sequence"/>
</dbReference>
<comment type="caution">
    <text evidence="4">The sequence shown here is derived from an EMBL/GenBank/DDBJ whole genome shotgun (WGS) entry which is preliminary data.</text>
</comment>
<evidence type="ECO:0000259" key="3">
    <source>
        <dbReference type="Pfam" id="PF20160"/>
    </source>
</evidence>
<dbReference type="EMBL" id="VOIH02000004">
    <property type="protein sequence ID" value="KAF3447867.1"/>
    <property type="molecule type" value="Genomic_DNA"/>
</dbReference>
<evidence type="ECO:0000313" key="4">
    <source>
        <dbReference type="EMBL" id="KAF3447867.1"/>
    </source>
</evidence>
<reference evidence="4" key="1">
    <citation type="submission" date="2020-03" db="EMBL/GenBank/DDBJ databases">
        <title>A high-quality chromosome-level genome assembly of a woody plant with both climbing and erect habits, Rhamnella rubrinervis.</title>
        <authorList>
            <person name="Lu Z."/>
            <person name="Yang Y."/>
            <person name="Zhu X."/>
            <person name="Sun Y."/>
        </authorList>
    </citation>
    <scope>NUCLEOTIDE SEQUENCE</scope>
    <source>
        <strain evidence="4">BYM</strain>
        <tissue evidence="4">Leaf</tissue>
    </source>
</reference>
<evidence type="ECO:0000313" key="5">
    <source>
        <dbReference type="Proteomes" id="UP000796880"/>
    </source>
</evidence>
<protein>
    <recommendedName>
        <fullName evidence="3">C-JID domain-containing protein</fullName>
    </recommendedName>
</protein>
<dbReference type="InterPro" id="IPR045344">
    <property type="entry name" value="C-JID"/>
</dbReference>
<name>A0A8K0H8K4_9ROSA</name>